<keyword evidence="4 8" id="KW-0812">Transmembrane</keyword>
<dbReference type="InterPro" id="IPR036259">
    <property type="entry name" value="MFS_trans_sf"/>
</dbReference>
<comment type="subcellular location">
    <subcellularLocation>
        <location evidence="1">Membrane</location>
        <topology evidence="1">Multi-pass membrane protein</topology>
    </subcellularLocation>
</comment>
<feature type="transmembrane region" description="Helical" evidence="8">
    <location>
        <begin position="284"/>
        <end position="306"/>
    </location>
</feature>
<evidence type="ECO:0000256" key="2">
    <source>
        <dbReference type="ARBA" id="ARBA00010992"/>
    </source>
</evidence>
<dbReference type="PRINTS" id="PR00171">
    <property type="entry name" value="SUGRTRNSPORT"/>
</dbReference>
<feature type="transmembrane region" description="Helical" evidence="8">
    <location>
        <begin position="126"/>
        <end position="151"/>
    </location>
</feature>
<keyword evidence="5 8" id="KW-1133">Transmembrane helix</keyword>
<feature type="transmembrane region" description="Helical" evidence="8">
    <location>
        <begin position="424"/>
        <end position="441"/>
    </location>
</feature>
<feature type="transmembrane region" description="Helical" evidence="8">
    <location>
        <begin position="68"/>
        <end position="87"/>
    </location>
</feature>
<dbReference type="Proteomes" id="UP000825002">
    <property type="component" value="Unassembled WGS sequence"/>
</dbReference>
<dbReference type="NCBIfam" id="TIGR00879">
    <property type="entry name" value="SP"/>
    <property type="match status" value="1"/>
</dbReference>
<dbReference type="InterPro" id="IPR003663">
    <property type="entry name" value="Sugar/inositol_transpt"/>
</dbReference>
<feature type="transmembrane region" description="Helical" evidence="8">
    <location>
        <begin position="37"/>
        <end position="56"/>
    </location>
</feature>
<reference evidence="10 11" key="1">
    <citation type="submission" date="2020-10" db="EMBL/GenBank/DDBJ databases">
        <authorList>
            <person name="Klimov P.B."/>
            <person name="Dyachkov S.M."/>
            <person name="Chetverikov P.E."/>
        </authorList>
    </citation>
    <scope>NUCLEOTIDE SEQUENCE [LARGE SCALE GENOMIC DNA]</scope>
    <source>
        <strain evidence="10">BMOC 18-1129-001#AD2665</strain>
        <tissue evidence="10">Entire mites</tissue>
    </source>
</reference>
<feature type="transmembrane region" description="Helical" evidence="8">
    <location>
        <begin position="495"/>
        <end position="513"/>
    </location>
</feature>
<dbReference type="PANTHER" id="PTHR48020:SF12">
    <property type="entry name" value="PROTON MYO-INOSITOL COTRANSPORTER"/>
    <property type="match status" value="1"/>
</dbReference>
<dbReference type="PROSITE" id="PS50850">
    <property type="entry name" value="MFS"/>
    <property type="match status" value="1"/>
</dbReference>
<feature type="transmembrane region" description="Helical" evidence="8">
    <location>
        <begin position="93"/>
        <end position="114"/>
    </location>
</feature>
<evidence type="ECO:0000256" key="3">
    <source>
        <dbReference type="ARBA" id="ARBA00022448"/>
    </source>
</evidence>
<dbReference type="PROSITE" id="PS00217">
    <property type="entry name" value="SUGAR_TRANSPORT_2"/>
    <property type="match status" value="1"/>
</dbReference>
<feature type="domain" description="Major facilitator superfamily (MFS) profile" evidence="9">
    <location>
        <begin position="2"/>
        <end position="517"/>
    </location>
</feature>
<dbReference type="InterPro" id="IPR005829">
    <property type="entry name" value="Sugar_transporter_CS"/>
</dbReference>
<dbReference type="InterPro" id="IPR050814">
    <property type="entry name" value="Myo-inositol_Transporter"/>
</dbReference>
<feature type="transmembrane region" description="Helical" evidence="8">
    <location>
        <begin position="318"/>
        <end position="337"/>
    </location>
</feature>
<dbReference type="EMBL" id="JAIFTH010000261">
    <property type="protein sequence ID" value="KAG9510010.1"/>
    <property type="molecule type" value="Genomic_DNA"/>
</dbReference>
<protein>
    <submittedName>
        <fullName evidence="10">Proton myo-inositol cotransporter</fullName>
    </submittedName>
</protein>
<evidence type="ECO:0000256" key="8">
    <source>
        <dbReference type="SAM" id="Phobius"/>
    </source>
</evidence>
<name>A0ABQ7S993_9ACAR</name>
<dbReference type="PANTHER" id="PTHR48020">
    <property type="entry name" value="PROTON MYO-INOSITOL COTRANSPORTER"/>
    <property type="match status" value="1"/>
</dbReference>
<feature type="transmembrane region" description="Helical" evidence="8">
    <location>
        <begin position="157"/>
        <end position="177"/>
    </location>
</feature>
<dbReference type="InterPro" id="IPR005828">
    <property type="entry name" value="MFS_sugar_transport-like"/>
</dbReference>
<evidence type="ECO:0000256" key="4">
    <source>
        <dbReference type="ARBA" id="ARBA00022692"/>
    </source>
</evidence>
<evidence type="ECO:0000256" key="6">
    <source>
        <dbReference type="ARBA" id="ARBA00023136"/>
    </source>
</evidence>
<organism evidence="10 11">
    <name type="scientific">Fragariocoptes setiger</name>
    <dbReference type="NCBI Taxonomy" id="1670756"/>
    <lineage>
        <taxon>Eukaryota</taxon>
        <taxon>Metazoa</taxon>
        <taxon>Ecdysozoa</taxon>
        <taxon>Arthropoda</taxon>
        <taxon>Chelicerata</taxon>
        <taxon>Arachnida</taxon>
        <taxon>Acari</taxon>
        <taxon>Acariformes</taxon>
        <taxon>Trombidiformes</taxon>
        <taxon>Prostigmata</taxon>
        <taxon>Eupodina</taxon>
        <taxon>Eriophyoidea</taxon>
        <taxon>Phytoptidae</taxon>
        <taxon>Fragariocoptes</taxon>
    </lineage>
</organism>
<evidence type="ECO:0000256" key="5">
    <source>
        <dbReference type="ARBA" id="ARBA00022989"/>
    </source>
</evidence>
<feature type="transmembrane region" description="Helical" evidence="8">
    <location>
        <begin position="462"/>
        <end position="483"/>
    </location>
</feature>
<dbReference type="SUPFAM" id="SSF103473">
    <property type="entry name" value="MFS general substrate transporter"/>
    <property type="match status" value="1"/>
</dbReference>
<gene>
    <name evidence="10" type="primary">SLC2A13</name>
    <name evidence="10" type="ORF">GZH46_01459</name>
</gene>
<dbReference type="Gene3D" id="1.20.1250.20">
    <property type="entry name" value="MFS general substrate transporter like domains"/>
    <property type="match status" value="2"/>
</dbReference>
<proteinExistence type="inferred from homology"/>
<keyword evidence="11" id="KW-1185">Reference proteome</keyword>
<sequence length="530" mass="59036">MVAFLGAVGGFLFGYDTGIISGVMLFVRDEFDLNEWWQESIVSSTLLAAWVFSMISGSVTDGFGRRPVIIMSSLIFVIGSIMMALALNEYLLLCGRLVVGAGVGFASMTVPMYIAEVAPSNIRGQLVMINMCFVTGGQFFASLIAYGFSLLKGNEGWRWMLGFAAIPASIQFVAFLFMPESPRWLIRTKQYEKAIKVLRRIRPYDSDIKSEFDSIKDNCLKAAEEQELIEPGTSTFQRILETPPVRKALILGCMLQLIQQVSGINTVMYYTASIIEMSGVYSKPHALLLSSGTAFVNFVFTIVGYMLVERAGRRKLTLFSLFGVILSLFILGAGFQFSDYYSPPVTIADHQEANKMCSSYTACSGCSRNIDCGYCFTYNGSEIVSSCLAVDGSHHDRSLIGDCIKGTSDSGSHIWAYEWCPSNYSWVTMLGLVLYLFFFAPGMGPMPWTINSEIYPSWARSWCFSASTSVNWLFNLLISMTFLSLTRLITKQGTFYLYAAMANVGFIYFFLVLPETRGKTLEELETLFDE</sequence>
<evidence type="ECO:0000313" key="11">
    <source>
        <dbReference type="Proteomes" id="UP000825002"/>
    </source>
</evidence>
<feature type="transmembrane region" description="Helical" evidence="8">
    <location>
        <begin position="248"/>
        <end position="272"/>
    </location>
</feature>
<dbReference type="Pfam" id="PF00083">
    <property type="entry name" value="Sugar_tr"/>
    <property type="match status" value="2"/>
</dbReference>
<evidence type="ECO:0000256" key="1">
    <source>
        <dbReference type="ARBA" id="ARBA00004141"/>
    </source>
</evidence>
<evidence type="ECO:0000313" key="10">
    <source>
        <dbReference type="EMBL" id="KAG9510010.1"/>
    </source>
</evidence>
<accession>A0ABQ7S993</accession>
<evidence type="ECO:0000256" key="7">
    <source>
        <dbReference type="RuleBase" id="RU003346"/>
    </source>
</evidence>
<comment type="similarity">
    <text evidence="2 7">Belongs to the major facilitator superfamily. Sugar transporter (TC 2.A.1.1) family.</text>
</comment>
<comment type="caution">
    <text evidence="10">The sequence shown here is derived from an EMBL/GenBank/DDBJ whole genome shotgun (WGS) entry which is preliminary data.</text>
</comment>
<keyword evidence="3 7" id="KW-0813">Transport</keyword>
<dbReference type="InterPro" id="IPR020846">
    <property type="entry name" value="MFS_dom"/>
</dbReference>
<keyword evidence="6 8" id="KW-0472">Membrane</keyword>
<evidence type="ECO:0000259" key="9">
    <source>
        <dbReference type="PROSITE" id="PS50850"/>
    </source>
</evidence>